<dbReference type="EMBL" id="JACXAH010000011">
    <property type="protein sequence ID" value="MBD1372509.1"/>
    <property type="molecule type" value="Genomic_DNA"/>
</dbReference>
<sequence>MDPIDNASYGYIFERMPRRAKWLFWAYGTGTVGVVCFMTLILFPIAIILIPLAFYCIWKQFRYPVYKVMCPNCKRKLQVEVEVKKFHCVCHTLLKREGDEEIAKEI</sequence>
<comment type="caution">
    <text evidence="2">The sequence shown here is derived from an EMBL/GenBank/DDBJ whole genome shotgun (WGS) entry which is preliminary data.</text>
</comment>
<name>A0A926RUL4_9BACL</name>
<dbReference type="RefSeq" id="WP_191141998.1">
    <property type="nucleotide sequence ID" value="NZ_JACXAH010000011.1"/>
</dbReference>
<evidence type="ECO:0000256" key="1">
    <source>
        <dbReference type="SAM" id="Phobius"/>
    </source>
</evidence>
<gene>
    <name evidence="2" type="ORF">IC620_09090</name>
</gene>
<evidence type="ECO:0000313" key="2">
    <source>
        <dbReference type="EMBL" id="MBD1372509.1"/>
    </source>
</evidence>
<dbReference type="Proteomes" id="UP000661691">
    <property type="component" value="Unassembled WGS sequence"/>
</dbReference>
<protein>
    <submittedName>
        <fullName evidence="2">Uncharacterized protein</fullName>
    </submittedName>
</protein>
<dbReference type="AlphaFoldDB" id="A0A926RUL4"/>
<reference evidence="2" key="1">
    <citation type="submission" date="2020-09" db="EMBL/GenBank/DDBJ databases">
        <title>A novel bacterium of genus Hazenella, isolated from South China Sea.</title>
        <authorList>
            <person name="Huang H."/>
            <person name="Mo K."/>
            <person name="Hu Y."/>
        </authorList>
    </citation>
    <scope>NUCLEOTIDE SEQUENCE</scope>
    <source>
        <strain evidence="2">IB182357</strain>
    </source>
</reference>
<keyword evidence="3" id="KW-1185">Reference proteome</keyword>
<keyword evidence="1" id="KW-0472">Membrane</keyword>
<organism evidence="2 3">
    <name type="scientific">Polycladospora coralii</name>
    <dbReference type="NCBI Taxonomy" id="2771432"/>
    <lineage>
        <taxon>Bacteria</taxon>
        <taxon>Bacillati</taxon>
        <taxon>Bacillota</taxon>
        <taxon>Bacilli</taxon>
        <taxon>Bacillales</taxon>
        <taxon>Thermoactinomycetaceae</taxon>
        <taxon>Polycladospora</taxon>
    </lineage>
</organism>
<keyword evidence="1" id="KW-1133">Transmembrane helix</keyword>
<feature type="transmembrane region" description="Helical" evidence="1">
    <location>
        <begin position="24"/>
        <end position="57"/>
    </location>
</feature>
<accession>A0A926RUL4</accession>
<keyword evidence="1" id="KW-0812">Transmembrane</keyword>
<evidence type="ECO:0000313" key="3">
    <source>
        <dbReference type="Proteomes" id="UP000661691"/>
    </source>
</evidence>
<proteinExistence type="predicted"/>